<keyword evidence="3" id="KW-1185">Reference proteome</keyword>
<dbReference type="PANTHER" id="PTHR18964">
    <property type="entry name" value="ROK (REPRESSOR, ORF, KINASE) FAMILY"/>
    <property type="match status" value="1"/>
</dbReference>
<dbReference type="InterPro" id="IPR049874">
    <property type="entry name" value="ROK_cs"/>
</dbReference>
<dbReference type="InterPro" id="IPR043129">
    <property type="entry name" value="ATPase_NBD"/>
</dbReference>
<gene>
    <name evidence="2" type="ORF">F0145_20880</name>
</gene>
<dbReference type="SUPFAM" id="SSF53067">
    <property type="entry name" value="Actin-like ATPase domain"/>
    <property type="match status" value="1"/>
</dbReference>
<dbReference type="GO" id="GO:0009384">
    <property type="term" value="F:N-acylmannosamine kinase activity"/>
    <property type="evidence" value="ECO:0007669"/>
    <property type="project" value="TreeGrafter"/>
</dbReference>
<dbReference type="PANTHER" id="PTHR18964:SF149">
    <property type="entry name" value="BIFUNCTIONAL UDP-N-ACETYLGLUCOSAMINE 2-EPIMERASE_N-ACETYLMANNOSAMINE KINASE"/>
    <property type="match status" value="1"/>
</dbReference>
<name>A0A5M6D619_9BACT</name>
<evidence type="ECO:0000256" key="1">
    <source>
        <dbReference type="ARBA" id="ARBA00006479"/>
    </source>
</evidence>
<comment type="caution">
    <text evidence="2">The sequence shown here is derived from an EMBL/GenBank/DDBJ whole genome shotgun (WGS) entry which is preliminary data.</text>
</comment>
<dbReference type="CDD" id="cd24066">
    <property type="entry name" value="ASKHA_NBD_ROK_EcFRK-like"/>
    <property type="match status" value="1"/>
</dbReference>
<evidence type="ECO:0000313" key="3">
    <source>
        <dbReference type="Proteomes" id="UP000323426"/>
    </source>
</evidence>
<proteinExistence type="inferred from homology"/>
<reference evidence="2 3" key="1">
    <citation type="submission" date="2019-09" db="EMBL/GenBank/DDBJ databases">
        <title>Genome sequence and assembly of Adhaeribacter sp.</title>
        <authorList>
            <person name="Chhetri G."/>
        </authorList>
    </citation>
    <scope>NUCLEOTIDE SEQUENCE [LARGE SCALE GENOMIC DNA]</scope>
    <source>
        <strain evidence="2 3">DK36</strain>
    </source>
</reference>
<protein>
    <submittedName>
        <fullName evidence="2">ROK family protein</fullName>
    </submittedName>
</protein>
<dbReference type="Proteomes" id="UP000323426">
    <property type="component" value="Unassembled WGS sequence"/>
</dbReference>
<dbReference type="Pfam" id="PF00480">
    <property type="entry name" value="ROK"/>
    <property type="match status" value="1"/>
</dbReference>
<evidence type="ECO:0000313" key="2">
    <source>
        <dbReference type="EMBL" id="KAA5541259.1"/>
    </source>
</evidence>
<dbReference type="AlphaFoldDB" id="A0A5M6D619"/>
<dbReference type="GO" id="GO:0008761">
    <property type="term" value="F:UDP-N-acetylglucosamine 2-epimerase activity"/>
    <property type="evidence" value="ECO:0007669"/>
    <property type="project" value="TreeGrafter"/>
</dbReference>
<dbReference type="PROSITE" id="PS01125">
    <property type="entry name" value="ROK"/>
    <property type="match status" value="1"/>
</dbReference>
<organism evidence="2 3">
    <name type="scientific">Adhaeribacter rhizoryzae</name>
    <dbReference type="NCBI Taxonomy" id="2607907"/>
    <lineage>
        <taxon>Bacteria</taxon>
        <taxon>Pseudomonadati</taxon>
        <taxon>Bacteroidota</taxon>
        <taxon>Cytophagia</taxon>
        <taxon>Cytophagales</taxon>
        <taxon>Hymenobacteraceae</taxon>
        <taxon>Adhaeribacter</taxon>
    </lineage>
</organism>
<dbReference type="EMBL" id="VWSF01000022">
    <property type="protein sequence ID" value="KAA5541259.1"/>
    <property type="molecule type" value="Genomic_DNA"/>
</dbReference>
<accession>A0A5M6D619</accession>
<dbReference type="RefSeq" id="WP_150091617.1">
    <property type="nucleotide sequence ID" value="NZ_VWSF01000022.1"/>
</dbReference>
<dbReference type="Gene3D" id="3.30.420.40">
    <property type="match status" value="2"/>
</dbReference>
<sequence length="302" mass="31587">MQLLWGIDLGGTKIEGVVLEPGPSYKVLSRLRVPTEADKGYSHILNQIAALLNMLATETGEQPAQIGIGTPGSLDPATQLLKNSNTTCLNKQPLKKDLEAKLGLPVIISNDANCFALAETLLGVVPEVAPAAEVVVGLILGTGVGSGIVVNNRVLQGRQGIAGEWGHNFLDESGGPCYCGRVGCVETVLSGPALQRYYASLSGEKLTLKEIVARSEAGTDVYAQQTVARLIEFFGRGLAVLVNILDPDAIVIGGGVGNIPLLYTEGVASVKKYVFNLKPDILLLKPKLGDSAGVFGAAMLTA</sequence>
<dbReference type="InterPro" id="IPR000600">
    <property type="entry name" value="ROK"/>
</dbReference>
<comment type="similarity">
    <text evidence="1">Belongs to the ROK (NagC/XylR) family.</text>
</comment>